<keyword evidence="5" id="KW-1185">Reference proteome</keyword>
<dbReference type="Proteomes" id="UP000594621">
    <property type="component" value="Chromosome"/>
</dbReference>
<dbReference type="GO" id="GO:0016787">
    <property type="term" value="F:hydrolase activity"/>
    <property type="evidence" value="ECO:0007669"/>
    <property type="project" value="UniProtKB-KW"/>
</dbReference>
<dbReference type="PANTHER" id="PTHR21015:SF22">
    <property type="entry name" value="GLYCOSYLTRANSFERASE"/>
    <property type="match status" value="1"/>
</dbReference>
<name>A0A7S9DA80_9BRAD</name>
<dbReference type="Pfam" id="PF04101">
    <property type="entry name" value="Glyco_tran_28_C"/>
    <property type="match status" value="1"/>
</dbReference>
<evidence type="ECO:0000256" key="2">
    <source>
        <dbReference type="PIRSR" id="PIRSR620023-2"/>
    </source>
</evidence>
<dbReference type="SUPFAM" id="SSF53756">
    <property type="entry name" value="UDP-Glycosyltransferase/glycogen phosphorylase"/>
    <property type="match status" value="1"/>
</dbReference>
<dbReference type="Gene3D" id="3.40.50.11190">
    <property type="match status" value="1"/>
</dbReference>
<dbReference type="InterPro" id="IPR007235">
    <property type="entry name" value="Glyco_trans_28_C"/>
</dbReference>
<dbReference type="EC" id="3.6.1.57" evidence="4"/>
<dbReference type="AlphaFoldDB" id="A0A7S9DA80"/>
<feature type="binding site" evidence="2">
    <location>
        <position position="179"/>
    </location>
    <ligand>
        <name>substrate</name>
    </ligand>
</feature>
<protein>
    <submittedName>
        <fullName evidence="4">UDP-2,4-diacetamido-2,4, 6-trideoxy-beta-L-altropyranose hydrolase</fullName>
        <ecNumber evidence="4">3.6.1.57</ecNumber>
    </submittedName>
</protein>
<evidence type="ECO:0000313" key="4">
    <source>
        <dbReference type="EMBL" id="QPF93873.1"/>
    </source>
</evidence>
<dbReference type="EMBL" id="CP061379">
    <property type="protein sequence ID" value="QPF93873.1"/>
    <property type="molecule type" value="Genomic_DNA"/>
</dbReference>
<evidence type="ECO:0000259" key="3">
    <source>
        <dbReference type="Pfam" id="PF04101"/>
    </source>
</evidence>
<dbReference type="Gene3D" id="3.40.50.2000">
    <property type="entry name" value="Glycogen Phosphorylase B"/>
    <property type="match status" value="1"/>
</dbReference>
<reference evidence="4 5" key="1">
    <citation type="submission" date="2020-09" db="EMBL/GenBank/DDBJ databases">
        <title>Complete genomes of bradyrhizobia occurring on native shrubby legumes in Australia.</title>
        <authorList>
            <person name="Lafay B."/>
        </authorList>
    </citation>
    <scope>NUCLEOTIDE SEQUENCE [LARGE SCALE GENOMIC DNA]</scope>
    <source>
        <strain evidence="4 5">BDV5040</strain>
    </source>
</reference>
<keyword evidence="4" id="KW-0378">Hydrolase</keyword>
<organism evidence="4 5">
    <name type="scientific">Bradyrhizobium commune</name>
    <dbReference type="NCBI Taxonomy" id="83627"/>
    <lineage>
        <taxon>Bacteria</taxon>
        <taxon>Pseudomonadati</taxon>
        <taxon>Pseudomonadota</taxon>
        <taxon>Alphaproteobacteria</taxon>
        <taxon>Hyphomicrobiales</taxon>
        <taxon>Nitrobacteraceae</taxon>
        <taxon>Bradyrhizobium</taxon>
    </lineage>
</organism>
<gene>
    <name evidence="4" type="primary">pseG</name>
    <name evidence="4" type="ORF">IC761_11655</name>
</gene>
<dbReference type="GO" id="GO:0016758">
    <property type="term" value="F:hexosyltransferase activity"/>
    <property type="evidence" value="ECO:0007669"/>
    <property type="project" value="InterPro"/>
</dbReference>
<evidence type="ECO:0000256" key="1">
    <source>
        <dbReference type="PIRSR" id="PIRSR620023-1"/>
    </source>
</evidence>
<feature type="binding site" evidence="2">
    <location>
        <position position="282"/>
    </location>
    <ligand>
        <name>substrate</name>
    </ligand>
</feature>
<sequence length="364" mass="38772">MKNDRVIFRVDGSVEMGMGHLTRCLTLAGALAEHGARSCFLMRGHAAGLAELVQRNGHAVQLLPDPDAWTPGTIQDGGLHAHWLPTTWQGDAEQTSRAMDGLGPADWLVVDHYALDARWESACRREGLRILAIDDLADRAHGCDILLDQNLVRQMDTRYRDRLPEACVRLLGPRYALLRPDFLAQRRLLTGRSGKIGRILVCYGGSDPTNETARAVRALANLAIPSVAVDVVVGMSNPHVESIARLCSGLPRAEVHRGANNIAELMRQADLSIGAGGVMSWERCCLGLPAVVVDIAANQVGALTALADRGAALYLGAAASVTVEALGNAIGELMDDSNRARALGEAAFALVDGEGRSRVAAACG</sequence>
<feature type="domain" description="Glycosyl transferase family 28 C-terminal" evidence="3">
    <location>
        <begin position="204"/>
        <end position="342"/>
    </location>
</feature>
<evidence type="ECO:0000313" key="5">
    <source>
        <dbReference type="Proteomes" id="UP000594621"/>
    </source>
</evidence>
<dbReference type="KEGG" id="bcou:IC761_11655"/>
<dbReference type="RefSeq" id="WP_195803380.1">
    <property type="nucleotide sequence ID" value="NZ_CP061379.1"/>
</dbReference>
<dbReference type="PANTHER" id="PTHR21015">
    <property type="entry name" value="UDP-N-ACETYLGLUCOSAMINE--N-ACETYLMURAMYL-(PENTAPEPTIDE) PYROPHOSPHORYL-UNDECAPRENOL N-ACETYLGLUCOSAMINE TRANSFERASE 1"/>
    <property type="match status" value="1"/>
</dbReference>
<feature type="active site" description="Proton acceptor" evidence="1">
    <location>
        <position position="20"/>
    </location>
</feature>
<dbReference type="NCBIfam" id="TIGR03590">
    <property type="entry name" value="PseG"/>
    <property type="match status" value="1"/>
</dbReference>
<accession>A0A7S9DA80</accession>
<proteinExistence type="predicted"/>
<dbReference type="InterPro" id="IPR020023">
    <property type="entry name" value="PseG"/>
</dbReference>